<name>A0ABD7LPA2_ENTFC</name>
<organism evidence="1 2">
    <name type="scientific">Enterococcus faecium</name>
    <name type="common">Streptococcus faecium</name>
    <dbReference type="NCBI Taxonomy" id="1352"/>
    <lineage>
        <taxon>Bacteria</taxon>
        <taxon>Bacillati</taxon>
        <taxon>Bacillota</taxon>
        <taxon>Bacilli</taxon>
        <taxon>Lactobacillales</taxon>
        <taxon>Enterococcaceae</taxon>
        <taxon>Enterococcus</taxon>
    </lineage>
</organism>
<accession>A0ABD7LPA2</accession>
<proteinExistence type="predicted"/>
<comment type="caution">
    <text evidence="1">The sequence shown here is derived from an EMBL/GenBank/DDBJ whole genome shotgun (WGS) entry which is preliminary data.</text>
</comment>
<dbReference type="RefSeq" id="WP_002322786.1">
    <property type="nucleotide sequence ID" value="NZ_CP065524.1"/>
</dbReference>
<reference evidence="1 2" key="1">
    <citation type="submission" date="2016-04" db="EMBL/GenBank/DDBJ databases">
        <authorList>
            <person name="Millard A."/>
        </authorList>
    </citation>
    <scope>NUCLEOTIDE SEQUENCE [LARGE SCALE GENOMIC DNA]</scope>
    <source>
        <strain evidence="1">Isolate 22</strain>
    </source>
</reference>
<evidence type="ECO:0000313" key="1">
    <source>
        <dbReference type="EMBL" id="SAM54672.1"/>
    </source>
</evidence>
<dbReference type="AlphaFoldDB" id="A0ABD7LPA2"/>
<protein>
    <submittedName>
        <fullName evidence="1">Transcriptional regulator</fullName>
    </submittedName>
</protein>
<dbReference type="EMBL" id="FKLM01000161">
    <property type="protein sequence ID" value="SAM54672.1"/>
    <property type="molecule type" value="Genomic_DNA"/>
</dbReference>
<sequence length="169" mass="19924">MTLDRLAEKDKIEKVAPGFYTLKDAFVDELYLAQSIYSRGIFSHETALDLFQVGTYIPKKINMMFPKGYNVSKEKLDQYAIQPHYTNKENFDLGVTETESFYGNKILVYDLERTLCDMWNPRYKASVEVKQEALKEYMTSTSRNTNKLRRYMDILKSPKEMTLYMLPLY</sequence>
<evidence type="ECO:0000313" key="2">
    <source>
        <dbReference type="Proteomes" id="UP000183509"/>
    </source>
</evidence>
<gene>
    <name evidence="1" type="ORF">DTPHA_603160</name>
</gene>
<dbReference type="Proteomes" id="UP000183509">
    <property type="component" value="Unassembled WGS sequence"/>
</dbReference>